<dbReference type="GO" id="GO:0055085">
    <property type="term" value="P:transmembrane transport"/>
    <property type="evidence" value="ECO:0007669"/>
    <property type="project" value="InterPro"/>
</dbReference>
<dbReference type="Pfam" id="PF00528">
    <property type="entry name" value="BPD_transp_1"/>
    <property type="match status" value="1"/>
</dbReference>
<evidence type="ECO:0000256" key="2">
    <source>
        <dbReference type="ARBA" id="ARBA00007069"/>
    </source>
</evidence>
<feature type="transmembrane region" description="Helical" evidence="8">
    <location>
        <begin position="12"/>
        <end position="37"/>
    </location>
</feature>
<dbReference type="Gene3D" id="1.10.3720.10">
    <property type="entry name" value="MetI-like"/>
    <property type="match status" value="1"/>
</dbReference>
<dbReference type="AlphaFoldDB" id="A0A4Y8RUF5"/>
<dbReference type="EMBL" id="SOZD01000001">
    <property type="protein sequence ID" value="TFF27558.1"/>
    <property type="molecule type" value="Genomic_DNA"/>
</dbReference>
<feature type="transmembrane region" description="Helical" evidence="8">
    <location>
        <begin position="201"/>
        <end position="225"/>
    </location>
</feature>
<dbReference type="InterPro" id="IPR035906">
    <property type="entry name" value="MetI-like_sf"/>
</dbReference>
<sequence>MGRDAGKLSLTLLMTPFLLWIGLLIILPQIGIGYVSLREKVSYDEFHYGLKNYVDFISEPVYRNTLFRTAWMSIVVTALALVVGFPVAYYIAKIARQKSRAALFLMCLIPLWVSDLVRAYGWIVLLRETGVVSRTLVALGIIGQPVEMLYNDATVVMGLVYTVVLFMIVPLTSTLQGMDDALLEAGYNLGGSRLTVFRRIIVPYAMPGIVSGCIITFMLTAGSYLTPVLLGGKNSSWFTEQIYNQFITRYNWEAGATFGVTLLVFTSFVVWLGLKLTGQSLATTVAKD</sequence>
<keyword evidence="6 8" id="KW-1133">Transmembrane helix</keyword>
<gene>
    <name evidence="10" type="ORF">E3C22_03620</name>
</gene>
<keyword evidence="5 8" id="KW-0812">Transmembrane</keyword>
<keyword evidence="4" id="KW-1003">Cell membrane</keyword>
<comment type="caution">
    <text evidence="10">The sequence shown here is derived from an EMBL/GenBank/DDBJ whole genome shotgun (WGS) entry which is preliminary data.</text>
</comment>
<dbReference type="GO" id="GO:0005886">
    <property type="term" value="C:plasma membrane"/>
    <property type="evidence" value="ECO:0007669"/>
    <property type="project" value="UniProtKB-SubCell"/>
</dbReference>
<keyword evidence="11" id="KW-1185">Reference proteome</keyword>
<evidence type="ECO:0000256" key="3">
    <source>
        <dbReference type="ARBA" id="ARBA00022448"/>
    </source>
</evidence>
<evidence type="ECO:0000313" key="10">
    <source>
        <dbReference type="EMBL" id="TFF27558.1"/>
    </source>
</evidence>
<evidence type="ECO:0000259" key="9">
    <source>
        <dbReference type="PROSITE" id="PS50928"/>
    </source>
</evidence>
<evidence type="ECO:0000256" key="1">
    <source>
        <dbReference type="ARBA" id="ARBA00004651"/>
    </source>
</evidence>
<protein>
    <submittedName>
        <fullName evidence="10">ABC transporter permease</fullName>
    </submittedName>
</protein>
<dbReference type="PANTHER" id="PTHR42929:SF1">
    <property type="entry name" value="INNER MEMBRANE ABC TRANSPORTER PERMEASE PROTEIN YDCU-RELATED"/>
    <property type="match status" value="1"/>
</dbReference>
<keyword evidence="3 8" id="KW-0813">Transport</keyword>
<evidence type="ECO:0000256" key="7">
    <source>
        <dbReference type="ARBA" id="ARBA00023136"/>
    </source>
</evidence>
<feature type="domain" description="ABC transmembrane type-1" evidence="9">
    <location>
        <begin position="66"/>
        <end position="273"/>
    </location>
</feature>
<feature type="transmembrane region" description="Helical" evidence="8">
    <location>
        <begin position="254"/>
        <end position="274"/>
    </location>
</feature>
<comment type="similarity">
    <text evidence="2">Belongs to the binding-protein-dependent transport system permease family. CysTW subfamily.</text>
</comment>
<accession>A0A4Y8RUF5</accession>
<feature type="transmembrane region" description="Helical" evidence="8">
    <location>
        <begin position="153"/>
        <end position="172"/>
    </location>
</feature>
<dbReference type="InterPro" id="IPR000515">
    <property type="entry name" value="MetI-like"/>
</dbReference>
<dbReference type="PANTHER" id="PTHR42929">
    <property type="entry name" value="INNER MEMBRANE ABC TRANSPORTER PERMEASE PROTEIN YDCU-RELATED-RELATED"/>
    <property type="match status" value="1"/>
</dbReference>
<dbReference type="OrthoDB" id="9807047at2"/>
<proteinExistence type="inferred from homology"/>
<organism evidence="10 11">
    <name type="scientific">Jiella endophytica</name>
    <dbReference type="NCBI Taxonomy" id="2558362"/>
    <lineage>
        <taxon>Bacteria</taxon>
        <taxon>Pseudomonadati</taxon>
        <taxon>Pseudomonadota</taxon>
        <taxon>Alphaproteobacteria</taxon>
        <taxon>Hyphomicrobiales</taxon>
        <taxon>Aurantimonadaceae</taxon>
        <taxon>Jiella</taxon>
    </lineage>
</organism>
<name>A0A4Y8RUF5_9HYPH</name>
<keyword evidence="7 8" id="KW-0472">Membrane</keyword>
<comment type="subcellular location">
    <subcellularLocation>
        <location evidence="1 8">Cell membrane</location>
        <topology evidence="1 8">Multi-pass membrane protein</topology>
    </subcellularLocation>
</comment>
<feature type="transmembrane region" description="Helical" evidence="8">
    <location>
        <begin position="70"/>
        <end position="91"/>
    </location>
</feature>
<evidence type="ECO:0000256" key="5">
    <source>
        <dbReference type="ARBA" id="ARBA00022692"/>
    </source>
</evidence>
<dbReference type="RefSeq" id="WP_134760286.1">
    <property type="nucleotide sequence ID" value="NZ_SOZD01000001.1"/>
</dbReference>
<dbReference type="CDD" id="cd06261">
    <property type="entry name" value="TM_PBP2"/>
    <property type="match status" value="1"/>
</dbReference>
<evidence type="ECO:0000256" key="8">
    <source>
        <dbReference type="RuleBase" id="RU363032"/>
    </source>
</evidence>
<feature type="transmembrane region" description="Helical" evidence="8">
    <location>
        <begin position="103"/>
        <end position="125"/>
    </location>
</feature>
<dbReference type="PROSITE" id="PS50928">
    <property type="entry name" value="ABC_TM1"/>
    <property type="match status" value="1"/>
</dbReference>
<evidence type="ECO:0000256" key="6">
    <source>
        <dbReference type="ARBA" id="ARBA00022989"/>
    </source>
</evidence>
<dbReference type="SUPFAM" id="SSF161098">
    <property type="entry name" value="MetI-like"/>
    <property type="match status" value="1"/>
</dbReference>
<reference evidence="10 11" key="1">
    <citation type="submission" date="2019-03" db="EMBL/GenBank/DDBJ databases">
        <title>Jiella endophytica sp. nov., a novel endophytic bacterium isolated from root of Ficus microcarpa Linn. f.</title>
        <authorList>
            <person name="Tuo L."/>
        </authorList>
    </citation>
    <scope>NUCLEOTIDE SEQUENCE [LARGE SCALE GENOMIC DNA]</scope>
    <source>
        <strain evidence="10 11">CBS5Q-3</strain>
    </source>
</reference>
<dbReference type="Proteomes" id="UP000298179">
    <property type="component" value="Unassembled WGS sequence"/>
</dbReference>
<evidence type="ECO:0000313" key="11">
    <source>
        <dbReference type="Proteomes" id="UP000298179"/>
    </source>
</evidence>
<evidence type="ECO:0000256" key="4">
    <source>
        <dbReference type="ARBA" id="ARBA00022475"/>
    </source>
</evidence>